<dbReference type="PANTHER" id="PTHR38663:SF1">
    <property type="entry name" value="L-ORNITHINE N(5)-MONOOXYGENASE"/>
    <property type="match status" value="1"/>
</dbReference>
<feature type="compositionally biased region" description="Basic and acidic residues" evidence="1">
    <location>
        <begin position="540"/>
        <end position="553"/>
    </location>
</feature>
<feature type="region of interest" description="Disordered" evidence="1">
    <location>
        <begin position="533"/>
        <end position="553"/>
    </location>
</feature>
<dbReference type="SUPFAM" id="SSF51905">
    <property type="entry name" value="FAD/NAD(P)-binding domain"/>
    <property type="match status" value="2"/>
</dbReference>
<accession>A0A6A5K5P5</accession>
<gene>
    <name evidence="2" type="ORF">BDW02DRAFT_599403</name>
</gene>
<dbReference type="AlphaFoldDB" id="A0A6A5K5P5"/>
<evidence type="ECO:0000256" key="1">
    <source>
        <dbReference type="SAM" id="MobiDB-lite"/>
    </source>
</evidence>
<organism evidence="2 3">
    <name type="scientific">Decorospora gaudefroyi</name>
    <dbReference type="NCBI Taxonomy" id="184978"/>
    <lineage>
        <taxon>Eukaryota</taxon>
        <taxon>Fungi</taxon>
        <taxon>Dikarya</taxon>
        <taxon>Ascomycota</taxon>
        <taxon>Pezizomycotina</taxon>
        <taxon>Dothideomycetes</taxon>
        <taxon>Pleosporomycetidae</taxon>
        <taxon>Pleosporales</taxon>
        <taxon>Pleosporineae</taxon>
        <taxon>Pleosporaceae</taxon>
        <taxon>Decorospora</taxon>
    </lineage>
</organism>
<evidence type="ECO:0000313" key="2">
    <source>
        <dbReference type="EMBL" id="KAF1833025.1"/>
    </source>
</evidence>
<evidence type="ECO:0000313" key="3">
    <source>
        <dbReference type="Proteomes" id="UP000800040"/>
    </source>
</evidence>
<keyword evidence="3" id="KW-1185">Reference proteome</keyword>
<feature type="region of interest" description="Disordered" evidence="1">
    <location>
        <begin position="55"/>
        <end position="81"/>
    </location>
</feature>
<name>A0A6A5K5P5_9PLEO</name>
<dbReference type="EMBL" id="ML975326">
    <property type="protein sequence ID" value="KAF1833025.1"/>
    <property type="molecule type" value="Genomic_DNA"/>
</dbReference>
<protein>
    <submittedName>
        <fullName evidence="2">FAD/NAD(P)-binding domain-containing protein</fullName>
    </submittedName>
</protein>
<proteinExistence type="predicted"/>
<dbReference type="OrthoDB" id="76038at2759"/>
<reference evidence="2" key="1">
    <citation type="submission" date="2020-01" db="EMBL/GenBank/DDBJ databases">
        <authorList>
            <consortium name="DOE Joint Genome Institute"/>
            <person name="Haridas S."/>
            <person name="Albert R."/>
            <person name="Binder M."/>
            <person name="Bloem J."/>
            <person name="Labutti K."/>
            <person name="Salamov A."/>
            <person name="Andreopoulos B."/>
            <person name="Baker S.E."/>
            <person name="Barry K."/>
            <person name="Bills G."/>
            <person name="Bluhm B.H."/>
            <person name="Cannon C."/>
            <person name="Castanera R."/>
            <person name="Culley D.E."/>
            <person name="Daum C."/>
            <person name="Ezra D."/>
            <person name="Gonzalez J.B."/>
            <person name="Henrissat B."/>
            <person name="Kuo A."/>
            <person name="Liang C."/>
            <person name="Lipzen A."/>
            <person name="Lutzoni F."/>
            <person name="Magnuson J."/>
            <person name="Mondo S."/>
            <person name="Nolan M."/>
            <person name="Ohm R."/>
            <person name="Pangilinan J."/>
            <person name="Park H.-J."/>
            <person name="Ramirez L."/>
            <person name="Alfaro M."/>
            <person name="Sun H."/>
            <person name="Tritt A."/>
            <person name="Yoshinaga Y."/>
            <person name="Zwiers L.-H."/>
            <person name="Turgeon B.G."/>
            <person name="Goodwin S.B."/>
            <person name="Spatafora J.W."/>
            <person name="Crous P.W."/>
            <person name="Grigoriev I.V."/>
        </authorList>
    </citation>
    <scope>NUCLEOTIDE SEQUENCE</scope>
    <source>
        <strain evidence="2">P77</strain>
    </source>
</reference>
<dbReference type="Proteomes" id="UP000800040">
    <property type="component" value="Unassembled WGS sequence"/>
</dbReference>
<dbReference type="PANTHER" id="PTHR38663">
    <property type="match status" value="1"/>
</dbReference>
<sequence>MHIHDVLIIGAGPAGLAVAARLREATPSATFTDDEHQRYHWIRKHGRKMNIKNYRTNKDSLPTPPSTPGTSDCGCEHPTPPDEAIDMQVLDADGAGWMTKWRRLFKTLDIEYLRSPLFFHVDPADRDALLGYTYAHERESDIQALPGIAGKEVSKHKRKKQRNAKGRFLSRTPDVDERDRKDYFVPHTDLFDAHCEEVVRRYGLGKDVLRQECVQDVAFDHVRNFGDADCKGDIALDEEGKVFRVTTNKGVRLAHVVILAIGPGNAPSIPPIPGLSSTNPHEGFAHAMQIKQFPPPNITAKINAHQSTNMLIIGGGLTSIQLADLALKGGVSKVWMLMRGPVKVKHFDVDLAWVGKFRNFRQAEFWTADTDEERFEMMIQARNGGSMTPRYRKLLDTHIAHGKIALHTHTNLDSVSWDPLAQMWTCEAASSTTESIVALARMDYIVFATGVDSDIRTIPFMRAMQQQYPISYVGGLPCLNDDLMWKDGVPLFVTGRLAGLRLGPGAPNLGGARVGAERIAWNVDGVLGKVGRGRRRRRMRGDGEGGRDGDGGQEKMVAYVAARGNRFGSLGELDDGRRVMSSEHC</sequence>
<dbReference type="InterPro" id="IPR036188">
    <property type="entry name" value="FAD/NAD-bd_sf"/>
</dbReference>
<dbReference type="Gene3D" id="3.50.50.60">
    <property type="entry name" value="FAD/NAD(P)-binding domain"/>
    <property type="match status" value="2"/>
</dbReference>